<dbReference type="InterPro" id="IPR001307">
    <property type="entry name" value="Thiosulphate_STrfase_CS"/>
</dbReference>
<organism evidence="2 3">
    <name type="scientific">Gemmiger gallinarum</name>
    <dbReference type="NCBI Taxonomy" id="2779354"/>
    <lineage>
        <taxon>Bacteria</taxon>
        <taxon>Bacillati</taxon>
        <taxon>Bacillota</taxon>
        <taxon>Clostridia</taxon>
        <taxon>Eubacteriales</taxon>
        <taxon>Gemmiger</taxon>
    </lineage>
</organism>
<dbReference type="InterPro" id="IPR001763">
    <property type="entry name" value="Rhodanese-like_dom"/>
</dbReference>
<gene>
    <name evidence="2" type="ORF">INF35_09625</name>
</gene>
<evidence type="ECO:0000313" key="3">
    <source>
        <dbReference type="Proteomes" id="UP000768567"/>
    </source>
</evidence>
<protein>
    <submittedName>
        <fullName evidence="2">Rhodanese-like domain-containing protein</fullName>
    </submittedName>
</protein>
<dbReference type="EMBL" id="JADCKC010000003">
    <property type="protein sequence ID" value="MBE5038040.1"/>
    <property type="molecule type" value="Genomic_DNA"/>
</dbReference>
<accession>A0ABR9R4R3</accession>
<sequence>MPIIQPSEAKQLLENGAEAIDVRQPQEFASGHLPGATNLPLDQLADIASVMFPNKEYGLVVYCASGARSARAVQWLKSHGWRNVWDMGSLAAWPYGIEHA</sequence>
<dbReference type="InterPro" id="IPR052367">
    <property type="entry name" value="Thiosulfate_ST/Rhodanese-like"/>
</dbReference>
<evidence type="ECO:0000313" key="2">
    <source>
        <dbReference type="EMBL" id="MBE5038040.1"/>
    </source>
</evidence>
<evidence type="ECO:0000259" key="1">
    <source>
        <dbReference type="PROSITE" id="PS50206"/>
    </source>
</evidence>
<dbReference type="PANTHER" id="PTHR45431">
    <property type="entry name" value="RHODANESE-LIKE DOMAIN-CONTAINING PROTEIN 15, CHLOROPLASTIC"/>
    <property type="match status" value="1"/>
</dbReference>
<reference evidence="2 3" key="1">
    <citation type="submission" date="2020-10" db="EMBL/GenBank/DDBJ databases">
        <title>ChiBAC.</title>
        <authorList>
            <person name="Zenner C."/>
            <person name="Hitch T.C.A."/>
            <person name="Clavel T."/>
        </authorList>
    </citation>
    <scope>NUCLEOTIDE SEQUENCE [LARGE SCALE GENOMIC DNA]</scope>
    <source>
        <strain evidence="2 3">DSM 109015</strain>
    </source>
</reference>
<dbReference type="Gene3D" id="3.40.250.10">
    <property type="entry name" value="Rhodanese-like domain"/>
    <property type="match status" value="1"/>
</dbReference>
<name>A0ABR9R4R3_9FIRM</name>
<dbReference type="CDD" id="cd00158">
    <property type="entry name" value="RHOD"/>
    <property type="match status" value="1"/>
</dbReference>
<proteinExistence type="predicted"/>
<dbReference type="RefSeq" id="WP_193501913.1">
    <property type="nucleotide sequence ID" value="NZ_JADCKC010000003.1"/>
</dbReference>
<keyword evidence="3" id="KW-1185">Reference proteome</keyword>
<dbReference type="Pfam" id="PF00581">
    <property type="entry name" value="Rhodanese"/>
    <property type="match status" value="1"/>
</dbReference>
<feature type="domain" description="Rhodanese" evidence="1">
    <location>
        <begin position="13"/>
        <end position="99"/>
    </location>
</feature>
<dbReference type="PANTHER" id="PTHR45431:SF3">
    <property type="entry name" value="RHODANESE-LIKE DOMAIN-CONTAINING PROTEIN 15, CHLOROPLASTIC"/>
    <property type="match status" value="1"/>
</dbReference>
<dbReference type="SMART" id="SM00450">
    <property type="entry name" value="RHOD"/>
    <property type="match status" value="1"/>
</dbReference>
<comment type="caution">
    <text evidence="2">The sequence shown here is derived from an EMBL/GenBank/DDBJ whole genome shotgun (WGS) entry which is preliminary data.</text>
</comment>
<dbReference type="PROSITE" id="PS50206">
    <property type="entry name" value="RHODANESE_3"/>
    <property type="match status" value="1"/>
</dbReference>
<dbReference type="Proteomes" id="UP000768567">
    <property type="component" value="Unassembled WGS sequence"/>
</dbReference>
<dbReference type="PROSITE" id="PS00380">
    <property type="entry name" value="RHODANESE_1"/>
    <property type="match status" value="1"/>
</dbReference>
<dbReference type="SUPFAM" id="SSF52821">
    <property type="entry name" value="Rhodanese/Cell cycle control phosphatase"/>
    <property type="match status" value="1"/>
</dbReference>
<dbReference type="InterPro" id="IPR036873">
    <property type="entry name" value="Rhodanese-like_dom_sf"/>
</dbReference>